<feature type="transmembrane region" description="Helical" evidence="7">
    <location>
        <begin position="529"/>
        <end position="550"/>
    </location>
</feature>
<organism evidence="9 10">
    <name type="scientific">Carex littledalei</name>
    <dbReference type="NCBI Taxonomy" id="544730"/>
    <lineage>
        <taxon>Eukaryota</taxon>
        <taxon>Viridiplantae</taxon>
        <taxon>Streptophyta</taxon>
        <taxon>Embryophyta</taxon>
        <taxon>Tracheophyta</taxon>
        <taxon>Spermatophyta</taxon>
        <taxon>Magnoliopsida</taxon>
        <taxon>Liliopsida</taxon>
        <taxon>Poales</taxon>
        <taxon>Cyperaceae</taxon>
        <taxon>Cyperoideae</taxon>
        <taxon>Cariceae</taxon>
        <taxon>Carex</taxon>
        <taxon>Carex subgen. Euthyceras</taxon>
    </lineage>
</organism>
<dbReference type="OrthoDB" id="944730at2759"/>
<dbReference type="EMBL" id="SWLB01000004">
    <property type="protein sequence ID" value="KAF3338822.1"/>
    <property type="molecule type" value="Genomic_DNA"/>
</dbReference>
<evidence type="ECO:0000256" key="2">
    <source>
        <dbReference type="ARBA" id="ARBA00022692"/>
    </source>
</evidence>
<feature type="transmembrane region" description="Helical" evidence="7">
    <location>
        <begin position="490"/>
        <end position="517"/>
    </location>
</feature>
<evidence type="ECO:0000313" key="9">
    <source>
        <dbReference type="EMBL" id="KAF3338822.1"/>
    </source>
</evidence>
<dbReference type="InterPro" id="IPR036770">
    <property type="entry name" value="Ankyrin_rpt-contain_sf"/>
</dbReference>
<keyword evidence="3" id="KW-0677">Repeat</keyword>
<proteinExistence type="predicted"/>
<keyword evidence="4 7" id="KW-1133">Transmembrane helix</keyword>
<sequence length="599" mass="66785">MSNSASLPSSSSPPVIPMDQPQQLREFFKVCVKGDFSHCINLIDANPDILLSTNPCMNNCLHIAAMLGHHDFANGVWSSAPSRVPYLLNGTNADGETPLMAALMAPNLLMASAIITAASQYMQHDDLEEGRSLSHMLLKVNRRNENVLHHAMRNGFEDFALRLLEIEPRLSVQITNAYESPMYMATRRGYSNIVERLLQIPFSTDSGPLDQSALYAAGLSGNTGIVKQLLERRPQLAYQIDTDGNNPFERAILNNDLDMVKILLEFNDNFTYMTSAKYGTPPFILAAQKGYLSIAKEIMNTWPDSVYMTGLYGENALHHAIHNEKLDIIDYIARTPQLHRLINQADYKGELPLFLAARKCNPKILRSLLTHAEQDCTAVNFTGTNPVDEAHAQKDLWKTLKWNESFTLLSNVIPSTWKYETSENVKQTIKNQAIQEVKSLTTKYTQNTSLVAALLATITFAAAFTLPGGYSSDPANAGLPIFSRKVAFQVFLISDTIAMCSSLSVAFLCILATWEDLDFLLNYRKTTRVLMWCAYVATALAFGTGLFTVIAPNNLWLAILILVFCTILPLLSKIIGEWPLLILRYRLGGLFEKDFVPNI</sequence>
<dbReference type="Pfam" id="PF12796">
    <property type="entry name" value="Ank_2"/>
    <property type="match status" value="2"/>
</dbReference>
<evidence type="ECO:0000313" key="10">
    <source>
        <dbReference type="Proteomes" id="UP000623129"/>
    </source>
</evidence>
<evidence type="ECO:0000256" key="6">
    <source>
        <dbReference type="ARBA" id="ARBA00023136"/>
    </source>
</evidence>
<dbReference type="PANTHER" id="PTHR24186">
    <property type="entry name" value="PROTEIN PHOSPHATASE 1 REGULATORY SUBUNIT"/>
    <property type="match status" value="1"/>
</dbReference>
<name>A0A833RCI3_9POAL</name>
<dbReference type="InterPro" id="IPR002110">
    <property type="entry name" value="Ankyrin_rpt"/>
</dbReference>
<keyword evidence="5" id="KW-0040">ANK repeat</keyword>
<dbReference type="GO" id="GO:0005886">
    <property type="term" value="C:plasma membrane"/>
    <property type="evidence" value="ECO:0007669"/>
    <property type="project" value="TreeGrafter"/>
</dbReference>
<evidence type="ECO:0000256" key="7">
    <source>
        <dbReference type="SAM" id="Phobius"/>
    </source>
</evidence>
<keyword evidence="2 7" id="KW-0812">Transmembrane</keyword>
<evidence type="ECO:0000256" key="3">
    <source>
        <dbReference type="ARBA" id="ARBA00022737"/>
    </source>
</evidence>
<feature type="transmembrane region" description="Helical" evidence="7">
    <location>
        <begin position="450"/>
        <end position="470"/>
    </location>
</feature>
<evidence type="ECO:0000256" key="5">
    <source>
        <dbReference type="ARBA" id="ARBA00023043"/>
    </source>
</evidence>
<dbReference type="PANTHER" id="PTHR24186:SF54">
    <property type="entry name" value="PGG DOMAIN-CONTAINING PROTEIN"/>
    <property type="match status" value="1"/>
</dbReference>
<feature type="domain" description="PGG" evidence="8">
    <location>
        <begin position="442"/>
        <end position="548"/>
    </location>
</feature>
<gene>
    <name evidence="9" type="ORF">FCM35_KLT16293</name>
</gene>
<dbReference type="Pfam" id="PF13962">
    <property type="entry name" value="PGG"/>
    <property type="match status" value="1"/>
</dbReference>
<dbReference type="InterPro" id="IPR026961">
    <property type="entry name" value="PGG_dom"/>
</dbReference>
<dbReference type="SUPFAM" id="SSF48403">
    <property type="entry name" value="Ankyrin repeat"/>
    <property type="match status" value="2"/>
</dbReference>
<evidence type="ECO:0000256" key="1">
    <source>
        <dbReference type="ARBA" id="ARBA00004141"/>
    </source>
</evidence>
<dbReference type="SMART" id="SM00248">
    <property type="entry name" value="ANK"/>
    <property type="match status" value="9"/>
</dbReference>
<comment type="subcellular location">
    <subcellularLocation>
        <location evidence="1">Membrane</location>
        <topology evidence="1">Multi-pass membrane protein</topology>
    </subcellularLocation>
</comment>
<dbReference type="AlphaFoldDB" id="A0A833RCI3"/>
<accession>A0A833RCI3</accession>
<dbReference type="Proteomes" id="UP000623129">
    <property type="component" value="Unassembled WGS sequence"/>
</dbReference>
<keyword evidence="6 7" id="KW-0472">Membrane</keyword>
<keyword evidence="10" id="KW-1185">Reference proteome</keyword>
<reference evidence="9" key="1">
    <citation type="submission" date="2020-01" db="EMBL/GenBank/DDBJ databases">
        <title>Genome sequence of Kobresia littledalei, the first chromosome-level genome in the family Cyperaceae.</title>
        <authorList>
            <person name="Qu G."/>
        </authorList>
    </citation>
    <scope>NUCLEOTIDE SEQUENCE</scope>
    <source>
        <strain evidence="9">C.B.Clarke</strain>
        <tissue evidence="9">Leaf</tissue>
    </source>
</reference>
<evidence type="ECO:0000256" key="4">
    <source>
        <dbReference type="ARBA" id="ARBA00022989"/>
    </source>
</evidence>
<evidence type="ECO:0000259" key="8">
    <source>
        <dbReference type="Pfam" id="PF13962"/>
    </source>
</evidence>
<comment type="caution">
    <text evidence="9">The sequence shown here is derived from an EMBL/GenBank/DDBJ whole genome shotgun (WGS) entry which is preliminary data.</text>
</comment>
<dbReference type="Gene3D" id="1.25.40.20">
    <property type="entry name" value="Ankyrin repeat-containing domain"/>
    <property type="match status" value="1"/>
</dbReference>
<feature type="transmembrane region" description="Helical" evidence="7">
    <location>
        <begin position="556"/>
        <end position="576"/>
    </location>
</feature>
<protein>
    <submittedName>
        <fullName evidence="9">Ankyrin repeat-containing protein</fullName>
    </submittedName>
</protein>